<feature type="domain" description="HTH araC/xylS-type" evidence="4">
    <location>
        <begin position="1"/>
        <end position="86"/>
    </location>
</feature>
<dbReference type="InterPro" id="IPR018062">
    <property type="entry name" value="HTH_AraC-typ_CS"/>
</dbReference>
<organism evidence="5 6">
    <name type="scientific">Kouleothrix aurantiaca</name>
    <dbReference type="NCBI Taxonomy" id="186479"/>
    <lineage>
        <taxon>Bacteria</taxon>
        <taxon>Bacillati</taxon>
        <taxon>Chloroflexota</taxon>
        <taxon>Chloroflexia</taxon>
        <taxon>Chloroflexales</taxon>
        <taxon>Roseiflexineae</taxon>
        <taxon>Roseiflexaceae</taxon>
        <taxon>Kouleothrix</taxon>
    </lineage>
</organism>
<name>A0A0P9FE86_9CHLR</name>
<dbReference type="Gene3D" id="1.10.10.60">
    <property type="entry name" value="Homeodomain-like"/>
    <property type="match status" value="1"/>
</dbReference>
<evidence type="ECO:0000256" key="3">
    <source>
        <dbReference type="ARBA" id="ARBA00023163"/>
    </source>
</evidence>
<dbReference type="InterPro" id="IPR009057">
    <property type="entry name" value="Homeodomain-like_sf"/>
</dbReference>
<dbReference type="SMART" id="SM00342">
    <property type="entry name" value="HTH_ARAC"/>
    <property type="match status" value="1"/>
</dbReference>
<dbReference type="InterPro" id="IPR050204">
    <property type="entry name" value="AraC_XylS_family_regulators"/>
</dbReference>
<dbReference type="EMBL" id="LJCR01000997">
    <property type="protein sequence ID" value="KPV51254.1"/>
    <property type="molecule type" value="Genomic_DNA"/>
</dbReference>
<dbReference type="Pfam" id="PF12833">
    <property type="entry name" value="HTH_18"/>
    <property type="match status" value="1"/>
</dbReference>
<evidence type="ECO:0000259" key="4">
    <source>
        <dbReference type="PROSITE" id="PS01124"/>
    </source>
</evidence>
<keyword evidence="2" id="KW-0238">DNA-binding</keyword>
<dbReference type="GO" id="GO:0043565">
    <property type="term" value="F:sequence-specific DNA binding"/>
    <property type="evidence" value="ECO:0007669"/>
    <property type="project" value="InterPro"/>
</dbReference>
<dbReference type="PROSITE" id="PS00041">
    <property type="entry name" value="HTH_ARAC_FAMILY_1"/>
    <property type="match status" value="1"/>
</dbReference>
<dbReference type="PANTHER" id="PTHR46796">
    <property type="entry name" value="HTH-TYPE TRANSCRIPTIONAL ACTIVATOR RHAS-RELATED"/>
    <property type="match status" value="1"/>
</dbReference>
<dbReference type="InterPro" id="IPR018060">
    <property type="entry name" value="HTH_AraC"/>
</dbReference>
<keyword evidence="1" id="KW-0805">Transcription regulation</keyword>
<comment type="caution">
    <text evidence="5">The sequence shown here is derived from an EMBL/GenBank/DDBJ whole genome shotgun (WGS) entry which is preliminary data.</text>
</comment>
<evidence type="ECO:0000256" key="2">
    <source>
        <dbReference type="ARBA" id="ARBA00023125"/>
    </source>
</evidence>
<dbReference type="PROSITE" id="PS01124">
    <property type="entry name" value="HTH_ARAC_FAMILY_2"/>
    <property type="match status" value="1"/>
</dbReference>
<proteinExistence type="predicted"/>
<accession>A0A0P9FE86</accession>
<gene>
    <name evidence="5" type="ORF">SE17_22290</name>
</gene>
<evidence type="ECO:0000256" key="1">
    <source>
        <dbReference type="ARBA" id="ARBA00023015"/>
    </source>
</evidence>
<keyword evidence="3" id="KW-0804">Transcription</keyword>
<dbReference type="Proteomes" id="UP000050509">
    <property type="component" value="Unassembled WGS sequence"/>
</dbReference>
<reference evidence="5 6" key="1">
    <citation type="submission" date="2015-09" db="EMBL/GenBank/DDBJ databases">
        <title>Draft genome sequence of Kouleothrix aurantiaca JCM 19913.</title>
        <authorList>
            <person name="Hemp J."/>
        </authorList>
    </citation>
    <scope>NUCLEOTIDE SEQUENCE [LARGE SCALE GENOMIC DNA]</scope>
    <source>
        <strain evidence="5 6">COM-B</strain>
    </source>
</reference>
<dbReference type="PATRIC" id="fig|186479.3.peg.11116"/>
<dbReference type="GO" id="GO:0003700">
    <property type="term" value="F:DNA-binding transcription factor activity"/>
    <property type="evidence" value="ECO:0007669"/>
    <property type="project" value="InterPro"/>
</dbReference>
<sequence length="100" mass="10777">PLHVADVAQVAGVSERTLARRFADEAGMPWREFLLRARMIRAMELLASSAQALAEVAYSTGFESVSAFSTAFRRFSGETPASYRRRVAGAPSAQGVGDGR</sequence>
<dbReference type="AlphaFoldDB" id="A0A0P9FE86"/>
<dbReference type="PRINTS" id="PR00032">
    <property type="entry name" value="HTHARAC"/>
</dbReference>
<dbReference type="SUPFAM" id="SSF46689">
    <property type="entry name" value="Homeodomain-like"/>
    <property type="match status" value="1"/>
</dbReference>
<protein>
    <submittedName>
        <fullName evidence="5">AraC family transcriptional regulator</fullName>
    </submittedName>
</protein>
<dbReference type="InterPro" id="IPR020449">
    <property type="entry name" value="Tscrpt_reg_AraC-type_HTH"/>
</dbReference>
<keyword evidence="6" id="KW-1185">Reference proteome</keyword>
<evidence type="ECO:0000313" key="5">
    <source>
        <dbReference type="EMBL" id="KPV51254.1"/>
    </source>
</evidence>
<feature type="non-terminal residue" evidence="5">
    <location>
        <position position="1"/>
    </location>
</feature>
<evidence type="ECO:0000313" key="6">
    <source>
        <dbReference type="Proteomes" id="UP000050509"/>
    </source>
</evidence>